<dbReference type="PANTHER" id="PTHR11228:SF22">
    <property type="entry name" value="PEPTIDE BIOSYNTHESIS PROTEIN YYDG-RELATED"/>
    <property type="match status" value="1"/>
</dbReference>
<dbReference type="SFLD" id="SFLDG01067">
    <property type="entry name" value="SPASM/twitch_domain_containing"/>
    <property type="match status" value="1"/>
</dbReference>
<feature type="domain" description="Radical SAM core" evidence="6">
    <location>
        <begin position="84"/>
        <end position="227"/>
    </location>
</feature>
<protein>
    <submittedName>
        <fullName evidence="7">Radical SAM protein</fullName>
    </submittedName>
</protein>
<evidence type="ECO:0000256" key="3">
    <source>
        <dbReference type="ARBA" id="ARBA00022723"/>
    </source>
</evidence>
<comment type="caution">
    <text evidence="7">The sequence shown here is derived from an EMBL/GenBank/DDBJ whole genome shotgun (WGS) entry which is preliminary data.</text>
</comment>
<dbReference type="AlphaFoldDB" id="A0A842HWS0"/>
<dbReference type="SUPFAM" id="SSF102114">
    <property type="entry name" value="Radical SAM enzymes"/>
    <property type="match status" value="1"/>
</dbReference>
<dbReference type="InterPro" id="IPR058240">
    <property type="entry name" value="rSAM_sf"/>
</dbReference>
<evidence type="ECO:0000256" key="5">
    <source>
        <dbReference type="ARBA" id="ARBA00023014"/>
    </source>
</evidence>
<dbReference type="GO" id="GO:0003824">
    <property type="term" value="F:catalytic activity"/>
    <property type="evidence" value="ECO:0007669"/>
    <property type="project" value="InterPro"/>
</dbReference>
<keyword evidence="5" id="KW-0411">Iron-sulfur</keyword>
<name>A0A842HWS0_9SPHN</name>
<keyword evidence="2" id="KW-0949">S-adenosyl-L-methionine</keyword>
<proteinExistence type="predicted"/>
<organism evidence="7 8">
    <name type="scientific">Parasphingopyxis marina</name>
    <dbReference type="NCBI Taxonomy" id="2761622"/>
    <lineage>
        <taxon>Bacteria</taxon>
        <taxon>Pseudomonadati</taxon>
        <taxon>Pseudomonadota</taxon>
        <taxon>Alphaproteobacteria</taxon>
        <taxon>Sphingomonadales</taxon>
        <taxon>Sphingomonadaceae</taxon>
        <taxon>Parasphingopyxis</taxon>
    </lineage>
</organism>
<comment type="cofactor">
    <cofactor evidence="1">
        <name>[4Fe-4S] cluster</name>
        <dbReference type="ChEBI" id="CHEBI:49883"/>
    </cofactor>
</comment>
<sequence length="359" mass="38962">MGTDDLRQLAQTLGAVPREISAIAQRRPHGDSIIATSPLPGPSPFLVPDAAPLAPEKFRDSLTTAKGERRAYVALDRLETLWFNTGTLCNLACKSCYIESSPINDALVYLTAAEVDAYLDEIERDGLGTREIGFTGGEPFMNREMIAMLESCLARGFDVLMLTNAMRPMRRFEGELLDLKARHGERLTMRVSLDHYTRAIHESERGGGTWDKAIAGLTWLSDNGFSIAVAGRHLADENDGSARQGYADLFAREGLSIDATDPARLVLFPEMDATADVPEITAACWGILDVDPRAMMCATSRMVVKHKGAERPVVAACTLLPYGADFQMGETLAEAGRDIALNHPHCARFCVLGGASCSA</sequence>
<dbReference type="SFLD" id="SFLDS00029">
    <property type="entry name" value="Radical_SAM"/>
    <property type="match status" value="1"/>
</dbReference>
<reference evidence="7 8" key="1">
    <citation type="submission" date="2020-08" db="EMBL/GenBank/DDBJ databases">
        <title>Draft genome sequence of Parasphingopyxis sp. GrpM-11.</title>
        <authorList>
            <person name="Oh J."/>
            <person name="Roh D.-H."/>
        </authorList>
    </citation>
    <scope>NUCLEOTIDE SEQUENCE [LARGE SCALE GENOMIC DNA]</scope>
    <source>
        <strain evidence="7 8">GrpM-11</strain>
    </source>
</reference>
<dbReference type="GO" id="GO:0051536">
    <property type="term" value="F:iron-sulfur cluster binding"/>
    <property type="evidence" value="ECO:0007669"/>
    <property type="project" value="UniProtKB-KW"/>
</dbReference>
<dbReference type="InterPro" id="IPR013785">
    <property type="entry name" value="Aldolase_TIM"/>
</dbReference>
<dbReference type="Pfam" id="PF04055">
    <property type="entry name" value="Radical_SAM"/>
    <property type="match status" value="1"/>
</dbReference>
<keyword evidence="8" id="KW-1185">Reference proteome</keyword>
<dbReference type="Gene3D" id="3.20.20.70">
    <property type="entry name" value="Aldolase class I"/>
    <property type="match status" value="1"/>
</dbReference>
<dbReference type="CDD" id="cd01335">
    <property type="entry name" value="Radical_SAM"/>
    <property type="match status" value="1"/>
</dbReference>
<evidence type="ECO:0000256" key="2">
    <source>
        <dbReference type="ARBA" id="ARBA00022691"/>
    </source>
</evidence>
<evidence type="ECO:0000259" key="6">
    <source>
        <dbReference type="Pfam" id="PF04055"/>
    </source>
</evidence>
<evidence type="ECO:0000313" key="7">
    <source>
        <dbReference type="EMBL" id="MBC2776847.1"/>
    </source>
</evidence>
<dbReference type="InterPro" id="IPR050377">
    <property type="entry name" value="Radical_SAM_PqqE_MftC-like"/>
</dbReference>
<evidence type="ECO:0000313" key="8">
    <source>
        <dbReference type="Proteomes" id="UP000564378"/>
    </source>
</evidence>
<evidence type="ECO:0000256" key="4">
    <source>
        <dbReference type="ARBA" id="ARBA00023004"/>
    </source>
</evidence>
<dbReference type="EMBL" id="JACJVJ010000001">
    <property type="protein sequence ID" value="MBC2776847.1"/>
    <property type="molecule type" value="Genomic_DNA"/>
</dbReference>
<evidence type="ECO:0000256" key="1">
    <source>
        <dbReference type="ARBA" id="ARBA00001966"/>
    </source>
</evidence>
<dbReference type="PANTHER" id="PTHR11228">
    <property type="entry name" value="RADICAL SAM DOMAIN PROTEIN"/>
    <property type="match status" value="1"/>
</dbReference>
<gene>
    <name evidence="7" type="ORF">H6P80_04360</name>
</gene>
<dbReference type="GO" id="GO:0046872">
    <property type="term" value="F:metal ion binding"/>
    <property type="evidence" value="ECO:0007669"/>
    <property type="project" value="UniProtKB-KW"/>
</dbReference>
<keyword evidence="4" id="KW-0408">Iron</keyword>
<keyword evidence="3" id="KW-0479">Metal-binding</keyword>
<dbReference type="InterPro" id="IPR007197">
    <property type="entry name" value="rSAM"/>
</dbReference>
<accession>A0A842HWS0</accession>
<dbReference type="Proteomes" id="UP000564378">
    <property type="component" value="Unassembled WGS sequence"/>
</dbReference>